<dbReference type="SUPFAM" id="SSF52540">
    <property type="entry name" value="P-loop containing nucleoside triphosphate hydrolases"/>
    <property type="match status" value="1"/>
</dbReference>
<dbReference type="AlphaFoldDB" id="A0A1U7HEL3"/>
<dbReference type="InterPro" id="IPR050678">
    <property type="entry name" value="DNA_Partitioning_ATPase"/>
</dbReference>
<dbReference type="Proteomes" id="UP000186868">
    <property type="component" value="Unassembled WGS sequence"/>
</dbReference>
<dbReference type="EMBL" id="MRCB01000016">
    <property type="protein sequence ID" value="OKH22009.1"/>
    <property type="molecule type" value="Genomic_DNA"/>
</dbReference>
<evidence type="ECO:0000259" key="1">
    <source>
        <dbReference type="Pfam" id="PF01656"/>
    </source>
</evidence>
<dbReference type="PIRSF" id="PIRSF009320">
    <property type="entry name" value="Nuc_binding_HP_1000"/>
    <property type="match status" value="1"/>
</dbReference>
<proteinExistence type="predicted"/>
<gene>
    <name evidence="2" type="ORF">NIES593_13820</name>
</gene>
<evidence type="ECO:0000313" key="2">
    <source>
        <dbReference type="EMBL" id="OKH22009.1"/>
    </source>
</evidence>
<comment type="caution">
    <text evidence="2">The sequence shown here is derived from an EMBL/GenBank/DDBJ whole genome shotgun (WGS) entry which is preliminary data.</text>
</comment>
<feature type="domain" description="CobQ/CobB/MinD/ParA nucleotide binding" evidence="1">
    <location>
        <begin position="18"/>
        <end position="195"/>
    </location>
</feature>
<name>A0A1U7HEL3_9CYAN</name>
<protein>
    <submittedName>
        <fullName evidence="2">Chromosome partitioning protein ParA</fullName>
    </submittedName>
</protein>
<dbReference type="Pfam" id="PF01656">
    <property type="entry name" value="CbiA"/>
    <property type="match status" value="1"/>
</dbReference>
<accession>A0A1U7HEL3</accession>
<dbReference type="InterPro" id="IPR002586">
    <property type="entry name" value="CobQ/CobB/MinD/ParA_Nub-bd_dom"/>
</dbReference>
<dbReference type="InterPro" id="IPR027417">
    <property type="entry name" value="P-loop_NTPase"/>
</dbReference>
<keyword evidence="3" id="KW-1185">Reference proteome</keyword>
<dbReference type="RefSeq" id="WP_073600144.1">
    <property type="nucleotide sequence ID" value="NZ_MRCB01000016.1"/>
</dbReference>
<reference evidence="2 3" key="1">
    <citation type="submission" date="2016-11" db="EMBL/GenBank/DDBJ databases">
        <title>Draft Genome Sequences of Nine Cyanobacterial Strains from Diverse Habitats.</title>
        <authorList>
            <person name="Zhu T."/>
            <person name="Hou S."/>
            <person name="Lu X."/>
            <person name="Hess W.R."/>
        </authorList>
    </citation>
    <scope>NUCLEOTIDE SEQUENCE [LARGE SCALE GENOMIC DNA]</scope>
    <source>
        <strain evidence="2 3">NIES-593</strain>
    </source>
</reference>
<evidence type="ECO:0000313" key="3">
    <source>
        <dbReference type="Proteomes" id="UP000186868"/>
    </source>
</evidence>
<organism evidence="2 3">
    <name type="scientific">Hydrococcus rivularis NIES-593</name>
    <dbReference type="NCBI Taxonomy" id="1921803"/>
    <lineage>
        <taxon>Bacteria</taxon>
        <taxon>Bacillati</taxon>
        <taxon>Cyanobacteriota</taxon>
        <taxon>Cyanophyceae</taxon>
        <taxon>Pleurocapsales</taxon>
        <taxon>Hydrococcaceae</taxon>
        <taxon>Hydrococcus</taxon>
    </lineage>
</organism>
<dbReference type="STRING" id="1921803.NIES593_13820"/>
<dbReference type="CDD" id="cd02042">
    <property type="entry name" value="ParAB_family"/>
    <property type="match status" value="1"/>
</dbReference>
<dbReference type="OrthoDB" id="3173068at2"/>
<dbReference type="PANTHER" id="PTHR13696">
    <property type="entry name" value="P-LOOP CONTAINING NUCLEOSIDE TRIPHOSPHATE HYDROLASE"/>
    <property type="match status" value="1"/>
</dbReference>
<dbReference type="PANTHER" id="PTHR13696:SF52">
    <property type="entry name" value="PARA FAMILY PROTEIN CT_582"/>
    <property type="match status" value="1"/>
</dbReference>
<dbReference type="Gene3D" id="3.40.50.300">
    <property type="entry name" value="P-loop containing nucleotide triphosphate hydrolases"/>
    <property type="match status" value="1"/>
</dbReference>
<sequence>MRKKKASSKSSDPKIRILAVVNGKGGVGKTTTAVNLAAILAERKQVLLVDADPQGSATWWIERSDAEIDFDLSQETEPKLLENLRQISDYDLVVVDTPPALRSEALKAVIASADYLVLPTPPAPMDLSVLIETVQKAVMPLAVAHRVLLTKVDPRSLKETLEAQNTLLELGIPACHAFVRNYKAHERAVLEGMPVTQWQGKNAREAEADYRRVAEELQRDWNQL</sequence>